<dbReference type="OrthoDB" id="2081074at2"/>
<evidence type="ECO:0000256" key="2">
    <source>
        <dbReference type="SAM" id="SignalP"/>
    </source>
</evidence>
<feature type="signal peptide" evidence="2">
    <location>
        <begin position="1"/>
        <end position="23"/>
    </location>
</feature>
<evidence type="ECO:0000313" key="3">
    <source>
        <dbReference type="EMBL" id="SMC03930.1"/>
    </source>
</evidence>
<feature type="chain" id="PRO_5039649841" evidence="2">
    <location>
        <begin position="24"/>
        <end position="349"/>
    </location>
</feature>
<gene>
    <name evidence="3" type="ORF">SAMN00768000_1362</name>
</gene>
<organism evidence="3 4">
    <name type="scientific">Sulfobacillus thermosulfidooxidans (strain DSM 9293 / VKM B-1269 / AT-1)</name>
    <dbReference type="NCBI Taxonomy" id="929705"/>
    <lineage>
        <taxon>Bacteria</taxon>
        <taxon>Bacillati</taxon>
        <taxon>Bacillota</taxon>
        <taxon>Clostridia</taxon>
        <taxon>Eubacteriales</taxon>
        <taxon>Clostridiales Family XVII. Incertae Sedis</taxon>
        <taxon>Sulfobacillus</taxon>
    </lineage>
</organism>
<dbReference type="Proteomes" id="UP000192660">
    <property type="component" value="Unassembled WGS sequence"/>
</dbReference>
<evidence type="ECO:0000256" key="1">
    <source>
        <dbReference type="SAM" id="MobiDB-lite"/>
    </source>
</evidence>
<accession>A0A1W1WD14</accession>
<protein>
    <submittedName>
        <fullName evidence="3">Uncharacterized protein</fullName>
    </submittedName>
</protein>
<evidence type="ECO:0000313" key="4">
    <source>
        <dbReference type="Proteomes" id="UP000192660"/>
    </source>
</evidence>
<keyword evidence="4" id="KW-1185">Reference proteome</keyword>
<keyword evidence="2" id="KW-0732">Signal</keyword>
<reference evidence="4" key="1">
    <citation type="submission" date="2017-04" db="EMBL/GenBank/DDBJ databases">
        <authorList>
            <person name="Varghese N."/>
            <person name="Submissions S."/>
        </authorList>
    </citation>
    <scope>NUCLEOTIDE SEQUENCE [LARGE SCALE GENOMIC DNA]</scope>
    <source>
        <strain evidence="4">DSM 9293</strain>
    </source>
</reference>
<proteinExistence type="predicted"/>
<dbReference type="AlphaFoldDB" id="A0A1W1WD14"/>
<feature type="region of interest" description="Disordered" evidence="1">
    <location>
        <begin position="329"/>
        <end position="349"/>
    </location>
</feature>
<sequence>MMMNTRSIWFSAIAAFGLVTLTAAIPHRTLATTQAATTKPVALYATTPQARTGQSVTLMAATNTPLSTGESLAIMNATTGQILNQVTSGTTVSTTIIHHSPQTDKFVAVLTKDSMPLAVSWVARPIGNNAGYQNAAGQSVALVAPTTAISGINFTVTAEPTGFKEPVYQFWWAMQGGQWHSSGPFSFANSYTITPPRNGFLSVLVYAREFSAPHNENADQQAIYEAKSDTSVIDIGGNAENPVNPISANSFVSLSFANEVAVGNNITLTANATGITNPLYQFWFESPTNGWQSSGEYKATNTFVIPATVPGPWHVVVYARPLNAPLNETSTQRSSLEVASPESTITVHN</sequence>
<dbReference type="EMBL" id="FWWY01000001">
    <property type="protein sequence ID" value="SMC03930.1"/>
    <property type="molecule type" value="Genomic_DNA"/>
</dbReference>
<dbReference type="RefSeq" id="WP_084661108.1">
    <property type="nucleotide sequence ID" value="NZ_FWWY01000001.1"/>
</dbReference>
<name>A0A1W1WD14_SULTA</name>